<feature type="compositionally biased region" description="Basic and acidic residues" evidence="1">
    <location>
        <begin position="7"/>
        <end position="18"/>
    </location>
</feature>
<protein>
    <recommendedName>
        <fullName evidence="4">Drought induced 19 protein type zinc-binding domain-containing protein</fullName>
    </recommendedName>
</protein>
<dbReference type="RefSeq" id="WP_114577818.1">
    <property type="nucleotide sequence ID" value="NZ_JAIVEF010000012.1"/>
</dbReference>
<evidence type="ECO:0000256" key="1">
    <source>
        <dbReference type="SAM" id="MobiDB-lite"/>
    </source>
</evidence>
<accession>A0ABD5QA39</accession>
<dbReference type="EMBL" id="JBHSJG010000004">
    <property type="protein sequence ID" value="MFC4986389.1"/>
    <property type="molecule type" value="Genomic_DNA"/>
</dbReference>
<keyword evidence="3" id="KW-1185">Reference proteome</keyword>
<feature type="region of interest" description="Disordered" evidence="1">
    <location>
        <begin position="1"/>
        <end position="27"/>
    </location>
</feature>
<proteinExistence type="predicted"/>
<dbReference type="Proteomes" id="UP001595925">
    <property type="component" value="Unassembled WGS sequence"/>
</dbReference>
<sequence length="64" mass="6903">MAQRTVEAADRTVAEETNARTTTPGERRTCPLCAFAADGDGGIYDHLQASHRKSALSRLVADEL</sequence>
<name>A0ABD5QA39_9EURY</name>
<evidence type="ECO:0008006" key="4">
    <source>
        <dbReference type="Google" id="ProtNLM"/>
    </source>
</evidence>
<evidence type="ECO:0000313" key="2">
    <source>
        <dbReference type="EMBL" id="MFC4986389.1"/>
    </source>
</evidence>
<dbReference type="AlphaFoldDB" id="A0ABD5QA39"/>
<gene>
    <name evidence="2" type="ORF">ACFPFO_01075</name>
</gene>
<evidence type="ECO:0000313" key="3">
    <source>
        <dbReference type="Proteomes" id="UP001595925"/>
    </source>
</evidence>
<organism evidence="2 3">
    <name type="scientific">Saliphagus infecundisoli</name>
    <dbReference type="NCBI Taxonomy" id="1849069"/>
    <lineage>
        <taxon>Archaea</taxon>
        <taxon>Methanobacteriati</taxon>
        <taxon>Methanobacteriota</taxon>
        <taxon>Stenosarchaea group</taxon>
        <taxon>Halobacteria</taxon>
        <taxon>Halobacteriales</taxon>
        <taxon>Natrialbaceae</taxon>
        <taxon>Saliphagus</taxon>
    </lineage>
</organism>
<reference evidence="2 3" key="1">
    <citation type="journal article" date="2019" name="Int. J. Syst. Evol. Microbiol.">
        <title>The Global Catalogue of Microorganisms (GCM) 10K type strain sequencing project: providing services to taxonomists for standard genome sequencing and annotation.</title>
        <authorList>
            <consortium name="The Broad Institute Genomics Platform"/>
            <consortium name="The Broad Institute Genome Sequencing Center for Infectious Disease"/>
            <person name="Wu L."/>
            <person name="Ma J."/>
        </authorList>
    </citation>
    <scope>NUCLEOTIDE SEQUENCE [LARGE SCALE GENOMIC DNA]</scope>
    <source>
        <strain evidence="2 3">CGMCC 1.15824</strain>
    </source>
</reference>
<comment type="caution">
    <text evidence="2">The sequence shown here is derived from an EMBL/GenBank/DDBJ whole genome shotgun (WGS) entry which is preliminary data.</text>
</comment>